<reference evidence="2" key="1">
    <citation type="submission" date="2018-02" db="EMBL/GenBank/DDBJ databases">
        <authorList>
            <person name="Vasarhelyi B.M."/>
            <person name="Deshmukh S."/>
            <person name="Balint B."/>
            <person name="Kukolya J."/>
        </authorList>
    </citation>
    <scope>NUCLEOTIDE SEQUENCE</scope>
    <source>
        <strain evidence="2">KB22</strain>
    </source>
</reference>
<protein>
    <recommendedName>
        <fullName evidence="4">CarboxypepD_reg-like domain-containing protein</fullName>
    </recommendedName>
</protein>
<proteinExistence type="predicted"/>
<feature type="signal peptide" evidence="1">
    <location>
        <begin position="1"/>
        <end position="19"/>
    </location>
</feature>
<feature type="chain" id="PRO_5038101323" description="CarboxypepD_reg-like domain-containing protein" evidence="1">
    <location>
        <begin position="20"/>
        <end position="896"/>
    </location>
</feature>
<dbReference type="InterPro" id="IPR008969">
    <property type="entry name" value="CarboxyPept-like_regulatory"/>
</dbReference>
<sequence>MRAWFTFILILTSFHLSFAQDGPGSIKGRIINHEDLPLEKATISILNKQDSSVISYGMTDSKGEFNFIKIPSKKPLIIFITHIEGSSIHQDFELNAQEKKDFGNIKLSINELEEVLVSNPPPVRMNKDTLEYNTDYFKTLPNANVEELIKQLPGLQVNMDGTIYYQGKEVSSVKVNGKDFFASDLKIATRNLDASLVKTVQVYRDRGESKEIVENEEDLPVTINLKFKKDFLRADFGKMYASGGTHGRYEAGALVNTFRDTLQVSLIAFGNNINRQSFEYSELQEHGGLSRAESNEFQNFGGRNWDGLGNDVAGGINITNDWGKNTKLNVMYMTSYKKIRNESQSNQVSLFDDVRQFAEYESTNNSTNWSHDITSLFRHRFDTTAFFEFKPSVSLKRNNGKNFTDISIANDSSLVNSTIYDGFNSGNTSNYNHDFFIEKQFSKNHIVSFRNNIGINSTKDQNENLDSTRFYLTTPNEVLIWQNLSNSNSNNNLSFSINYGNKSIEKLNFELYQSYVINSSKPEETILVNRNNTGVYRAVDSENSYKFSYQDHISGIKFFWKPIDKLSVNFGTAYQIKNNHFAFNAIEPDNKTQKTYWLPNISIRYDRLNISWSKDVRPPNTYAFRLQDNTLSPTSIRLRSEIFGNVSVQQFGINYNKYSNKYQAGFYANGNYSDKSVGYRIWRDLTTANSTSQAFQSGEVYSTNLAVYFRYTVLNNKTWQLDVSQNSYAYTHQNYSTINDVANRTTQFQMNFDQEFSMMYKNKIGISPKYTLSSNRNFNAVKDNSDFVETNYLSHNLGIGLNLIDIKSFTLESSYSLQNKASGLNERENFHILNASLYYNFKNKSQIKLTGFDILNQNVSNHWGVSGNTNYFYNSMTLQQYFLLGYVYKFNILKTK</sequence>
<dbReference type="RefSeq" id="WP_196935174.1">
    <property type="nucleotide sequence ID" value="NZ_MU158698.1"/>
</dbReference>
<evidence type="ECO:0008006" key="4">
    <source>
        <dbReference type="Google" id="ProtNLM"/>
    </source>
</evidence>
<dbReference type="AlphaFoldDB" id="A0A928UWG3"/>
<accession>A0A928UWG3</accession>
<dbReference type="SUPFAM" id="SSF56935">
    <property type="entry name" value="Porins"/>
    <property type="match status" value="1"/>
</dbReference>
<dbReference type="SUPFAM" id="SSF49464">
    <property type="entry name" value="Carboxypeptidase regulatory domain-like"/>
    <property type="match status" value="1"/>
</dbReference>
<keyword evidence="1" id="KW-0732">Signal</keyword>
<dbReference type="Proteomes" id="UP000616201">
    <property type="component" value="Unassembled WGS sequence"/>
</dbReference>
<name>A0A928UWG3_9SPHI</name>
<keyword evidence="3" id="KW-1185">Reference proteome</keyword>
<evidence type="ECO:0000256" key="1">
    <source>
        <dbReference type="SAM" id="SignalP"/>
    </source>
</evidence>
<comment type="caution">
    <text evidence="2">The sequence shown here is derived from an EMBL/GenBank/DDBJ whole genome shotgun (WGS) entry which is preliminary data.</text>
</comment>
<evidence type="ECO:0000313" key="2">
    <source>
        <dbReference type="EMBL" id="MBE8713223.1"/>
    </source>
</evidence>
<gene>
    <name evidence="2" type="ORF">C4F49_05995</name>
</gene>
<evidence type="ECO:0000313" key="3">
    <source>
        <dbReference type="Proteomes" id="UP000616201"/>
    </source>
</evidence>
<dbReference type="EMBL" id="PRDK01000004">
    <property type="protein sequence ID" value="MBE8713223.1"/>
    <property type="molecule type" value="Genomic_DNA"/>
</dbReference>
<organism evidence="2 3">
    <name type="scientific">Sphingobacterium hungaricum</name>
    <dbReference type="NCBI Taxonomy" id="2082723"/>
    <lineage>
        <taxon>Bacteria</taxon>
        <taxon>Pseudomonadati</taxon>
        <taxon>Bacteroidota</taxon>
        <taxon>Sphingobacteriia</taxon>
        <taxon>Sphingobacteriales</taxon>
        <taxon>Sphingobacteriaceae</taxon>
        <taxon>Sphingobacterium</taxon>
    </lineage>
</organism>